<name>A0AAE0RNT4_9BIVA</name>
<dbReference type="AlphaFoldDB" id="A0AAE0RNT4"/>
<reference evidence="1" key="3">
    <citation type="submission" date="2023-05" db="EMBL/GenBank/DDBJ databases">
        <authorList>
            <person name="Smith C.H."/>
        </authorList>
    </citation>
    <scope>NUCLEOTIDE SEQUENCE</scope>
    <source>
        <strain evidence="1">CHS0354</strain>
        <tissue evidence="1">Mantle</tissue>
    </source>
</reference>
<gene>
    <name evidence="1" type="ORF">CHS0354_011228</name>
</gene>
<reference evidence="1" key="1">
    <citation type="journal article" date="2021" name="Genome Biol. Evol.">
        <title>A High-Quality Reference Genome for a Parasitic Bivalve with Doubly Uniparental Inheritance (Bivalvia: Unionida).</title>
        <authorList>
            <person name="Smith C.H."/>
        </authorList>
    </citation>
    <scope>NUCLEOTIDE SEQUENCE</scope>
    <source>
        <strain evidence="1">CHS0354</strain>
    </source>
</reference>
<protein>
    <submittedName>
        <fullName evidence="1">Uncharacterized protein</fullName>
    </submittedName>
</protein>
<organism evidence="1 2">
    <name type="scientific">Potamilus streckersoni</name>
    <dbReference type="NCBI Taxonomy" id="2493646"/>
    <lineage>
        <taxon>Eukaryota</taxon>
        <taxon>Metazoa</taxon>
        <taxon>Spiralia</taxon>
        <taxon>Lophotrochozoa</taxon>
        <taxon>Mollusca</taxon>
        <taxon>Bivalvia</taxon>
        <taxon>Autobranchia</taxon>
        <taxon>Heteroconchia</taxon>
        <taxon>Palaeoheterodonta</taxon>
        <taxon>Unionida</taxon>
        <taxon>Unionoidea</taxon>
        <taxon>Unionidae</taxon>
        <taxon>Ambleminae</taxon>
        <taxon>Lampsilini</taxon>
        <taxon>Potamilus</taxon>
    </lineage>
</organism>
<evidence type="ECO:0000313" key="1">
    <source>
        <dbReference type="EMBL" id="KAK3576550.1"/>
    </source>
</evidence>
<accession>A0AAE0RNT4</accession>
<keyword evidence="2" id="KW-1185">Reference proteome</keyword>
<evidence type="ECO:0000313" key="2">
    <source>
        <dbReference type="Proteomes" id="UP001195483"/>
    </source>
</evidence>
<proteinExistence type="predicted"/>
<sequence length="296" mass="33675">MTLSIPEHYKGISLRLNGVLHTIGLVEDIRWKRINMWIQTEEIDSVGHGSPKHYFGSQAEATTTPGLHSDIDYILCSNLEENMFECKMYGHVQGQLLAILSHLLRQEGRYLVGISCDNIGQKFMMTCHYPLMELELQRQDLAEALAPSSLFLLKSISIVVQKFLGIDSLFDHNVFDRAFSYMGPRRKANAILMTFHYSIIGSKLASKIISQEYIDQRYLDIPHELLLRGSSSDVASGKLKLAAFYLVQDNLDLSEDVLNEIYENYRCKISNLPTISQDTMEIVLSENLSTTQFVSR</sequence>
<dbReference type="Proteomes" id="UP001195483">
    <property type="component" value="Unassembled WGS sequence"/>
</dbReference>
<comment type="caution">
    <text evidence="1">The sequence shown here is derived from an EMBL/GenBank/DDBJ whole genome shotgun (WGS) entry which is preliminary data.</text>
</comment>
<reference evidence="1" key="2">
    <citation type="journal article" date="2021" name="Genome Biol. Evol.">
        <title>Developing a high-quality reference genome for a parasitic bivalve with doubly uniparental inheritance (Bivalvia: Unionida).</title>
        <authorList>
            <person name="Smith C.H."/>
        </authorList>
    </citation>
    <scope>NUCLEOTIDE SEQUENCE</scope>
    <source>
        <strain evidence="1">CHS0354</strain>
        <tissue evidence="1">Mantle</tissue>
    </source>
</reference>
<dbReference type="EMBL" id="JAEAOA010000697">
    <property type="protein sequence ID" value="KAK3576550.1"/>
    <property type="molecule type" value="Genomic_DNA"/>
</dbReference>